<dbReference type="AlphaFoldDB" id="A0A5C4SA28"/>
<dbReference type="Proteomes" id="UP000308271">
    <property type="component" value="Unassembled WGS sequence"/>
</dbReference>
<gene>
    <name evidence="3" type="ORF">FGF66_02230</name>
</gene>
<comment type="similarity">
    <text evidence="1">Belongs to the RelE toxin family.</text>
</comment>
<dbReference type="RefSeq" id="WP_139456083.1">
    <property type="nucleotide sequence ID" value="NZ_VDCH01000003.1"/>
</dbReference>
<dbReference type="PANTHER" id="PTHR33755">
    <property type="entry name" value="TOXIN PARE1-RELATED"/>
    <property type="match status" value="1"/>
</dbReference>
<dbReference type="InterPro" id="IPR007712">
    <property type="entry name" value="RelE/ParE_toxin"/>
</dbReference>
<keyword evidence="2" id="KW-1277">Toxin-antitoxin system</keyword>
<name>A0A5C4SA28_CHLTI</name>
<evidence type="ECO:0000313" key="3">
    <source>
        <dbReference type="EMBL" id="TNJ39779.1"/>
    </source>
</evidence>
<dbReference type="OrthoDB" id="595470at2"/>
<dbReference type="Pfam" id="PF05016">
    <property type="entry name" value="ParE_toxin"/>
    <property type="match status" value="1"/>
</dbReference>
<dbReference type="InterPro" id="IPR035093">
    <property type="entry name" value="RelE/ParE_toxin_dom_sf"/>
</dbReference>
<evidence type="ECO:0000256" key="2">
    <source>
        <dbReference type="ARBA" id="ARBA00022649"/>
    </source>
</evidence>
<comment type="caution">
    <text evidence="3">The sequence shown here is derived from an EMBL/GenBank/DDBJ whole genome shotgun (WGS) entry which is preliminary data.</text>
</comment>
<reference evidence="3 4" key="1">
    <citation type="submission" date="2019-05" db="EMBL/GenBank/DDBJ databases">
        <title>Draft Whole-Genome sequence of the green sulfur bacterium Chlorobaculum thiosulfatiphilum DSM 249.</title>
        <authorList>
            <person name="Meyer T.E."/>
            <person name="Kyndt J.A."/>
        </authorList>
    </citation>
    <scope>NUCLEOTIDE SEQUENCE [LARGE SCALE GENOMIC DNA]</scope>
    <source>
        <strain evidence="3 4">DSM 249</strain>
    </source>
</reference>
<keyword evidence="4" id="KW-1185">Reference proteome</keyword>
<protein>
    <submittedName>
        <fullName evidence="3">Type II toxin-antitoxin system RelE/ParE family toxin</fullName>
    </submittedName>
</protein>
<sequence length="93" mass="10658">MKVVWTETALKRLDEIEAYIKQESERAARKTILSLVNKTIDQLTLYPGSGKPGRLYGTRELFFVDISYLVVYTADTENVTVITVFHTAQNYQP</sequence>
<proteinExistence type="inferred from homology"/>
<evidence type="ECO:0000256" key="1">
    <source>
        <dbReference type="ARBA" id="ARBA00006226"/>
    </source>
</evidence>
<dbReference type="EMBL" id="VDCH01000003">
    <property type="protein sequence ID" value="TNJ39779.1"/>
    <property type="molecule type" value="Genomic_DNA"/>
</dbReference>
<dbReference type="NCBIfam" id="TIGR02385">
    <property type="entry name" value="RelE_StbE"/>
    <property type="match status" value="1"/>
</dbReference>
<dbReference type="Gene3D" id="3.30.2310.20">
    <property type="entry name" value="RelE-like"/>
    <property type="match status" value="1"/>
</dbReference>
<dbReference type="InterPro" id="IPR051803">
    <property type="entry name" value="TA_system_RelE-like_toxin"/>
</dbReference>
<evidence type="ECO:0000313" key="4">
    <source>
        <dbReference type="Proteomes" id="UP000308271"/>
    </source>
</evidence>
<dbReference type="PANTHER" id="PTHR33755:SF6">
    <property type="entry name" value="PLASMID STABILIZATION SYSTEM PROTEIN"/>
    <property type="match status" value="1"/>
</dbReference>
<organism evidence="3 4">
    <name type="scientific">Chlorobaculum thiosulfatiphilum</name>
    <name type="common">Chlorobium limicola f.sp. thiosulfatophilum</name>
    <dbReference type="NCBI Taxonomy" id="115852"/>
    <lineage>
        <taxon>Bacteria</taxon>
        <taxon>Pseudomonadati</taxon>
        <taxon>Chlorobiota</taxon>
        <taxon>Chlorobiia</taxon>
        <taxon>Chlorobiales</taxon>
        <taxon>Chlorobiaceae</taxon>
        <taxon>Chlorobaculum</taxon>
    </lineage>
</organism>
<accession>A0A5C4SA28</accession>